<dbReference type="EMBL" id="GBRH01253365">
    <property type="protein sequence ID" value="JAD44530.1"/>
    <property type="molecule type" value="Transcribed_RNA"/>
</dbReference>
<name>A0A0A9A698_ARUDO</name>
<dbReference type="AlphaFoldDB" id="A0A0A9A698"/>
<reference evidence="1" key="1">
    <citation type="submission" date="2014-09" db="EMBL/GenBank/DDBJ databases">
        <authorList>
            <person name="Magalhaes I.L.F."/>
            <person name="Oliveira U."/>
            <person name="Santos F.R."/>
            <person name="Vidigal T.H.D.A."/>
            <person name="Brescovit A.D."/>
            <person name="Santos A.J."/>
        </authorList>
    </citation>
    <scope>NUCLEOTIDE SEQUENCE</scope>
    <source>
        <tissue evidence="1">Shoot tissue taken approximately 20 cm above the soil surface</tissue>
    </source>
</reference>
<reference evidence="1" key="2">
    <citation type="journal article" date="2015" name="Data Brief">
        <title>Shoot transcriptome of the giant reed, Arundo donax.</title>
        <authorList>
            <person name="Barrero R.A."/>
            <person name="Guerrero F.D."/>
            <person name="Moolhuijzen P."/>
            <person name="Goolsby J.A."/>
            <person name="Tidwell J."/>
            <person name="Bellgard S.E."/>
            <person name="Bellgard M.I."/>
        </authorList>
    </citation>
    <scope>NUCLEOTIDE SEQUENCE</scope>
    <source>
        <tissue evidence="1">Shoot tissue taken approximately 20 cm above the soil surface</tissue>
    </source>
</reference>
<accession>A0A0A9A698</accession>
<organism evidence="1">
    <name type="scientific">Arundo donax</name>
    <name type="common">Giant reed</name>
    <name type="synonym">Donax arundinaceus</name>
    <dbReference type="NCBI Taxonomy" id="35708"/>
    <lineage>
        <taxon>Eukaryota</taxon>
        <taxon>Viridiplantae</taxon>
        <taxon>Streptophyta</taxon>
        <taxon>Embryophyta</taxon>
        <taxon>Tracheophyta</taxon>
        <taxon>Spermatophyta</taxon>
        <taxon>Magnoliopsida</taxon>
        <taxon>Liliopsida</taxon>
        <taxon>Poales</taxon>
        <taxon>Poaceae</taxon>
        <taxon>PACMAD clade</taxon>
        <taxon>Arundinoideae</taxon>
        <taxon>Arundineae</taxon>
        <taxon>Arundo</taxon>
    </lineage>
</organism>
<proteinExistence type="predicted"/>
<evidence type="ECO:0000313" key="1">
    <source>
        <dbReference type="EMBL" id="JAD44530.1"/>
    </source>
</evidence>
<protein>
    <submittedName>
        <fullName evidence="1">Uncharacterized protein</fullName>
    </submittedName>
</protein>
<sequence>MPEKATLRTYTSCDKIIVFHLLWSCTDKDC</sequence>